<evidence type="ECO:0000259" key="9">
    <source>
        <dbReference type="PROSITE" id="PS50860"/>
    </source>
</evidence>
<dbReference type="InterPro" id="IPR051335">
    <property type="entry name" value="Alanyl-tRNA_Editing_Enzymes"/>
</dbReference>
<dbReference type="GO" id="GO:0002196">
    <property type="term" value="F:Ser-tRNA(Ala) deacylase activity"/>
    <property type="evidence" value="ECO:0007669"/>
    <property type="project" value="TreeGrafter"/>
</dbReference>
<dbReference type="PROSITE" id="PS50860">
    <property type="entry name" value="AA_TRNA_LIGASE_II_ALA"/>
    <property type="match status" value="1"/>
</dbReference>
<dbReference type="PANTHER" id="PTHR43462">
    <property type="entry name" value="ALANYL-TRNA EDITING PROTEIN"/>
    <property type="match status" value="1"/>
</dbReference>
<keyword evidence="11" id="KW-1185">Reference proteome</keyword>
<keyword evidence="7" id="KW-0648">Protein biosynthesis</keyword>
<dbReference type="OrthoDB" id="288942at2759"/>
<dbReference type="GO" id="GO:0006419">
    <property type="term" value="P:alanyl-tRNA aminoacylation"/>
    <property type="evidence" value="ECO:0007669"/>
    <property type="project" value="InterPro"/>
</dbReference>
<feature type="domain" description="Alanyl-transfer RNA synthetases family profile" evidence="9">
    <location>
        <begin position="1"/>
        <end position="233"/>
    </location>
</feature>
<evidence type="ECO:0000256" key="8">
    <source>
        <dbReference type="SAM" id="Coils"/>
    </source>
</evidence>
<comment type="subcellular location">
    <subcellularLocation>
        <location evidence="2">Cytoplasm</location>
    </subcellularLocation>
</comment>
<dbReference type="SUPFAM" id="SSF50447">
    <property type="entry name" value="Translation proteins"/>
    <property type="match status" value="1"/>
</dbReference>
<dbReference type="PANTHER" id="PTHR43462:SF1">
    <property type="entry name" value="ALANYL-TRNA EDITING PROTEIN AARSD1"/>
    <property type="match status" value="1"/>
</dbReference>
<evidence type="ECO:0000256" key="6">
    <source>
        <dbReference type="ARBA" id="ARBA00022833"/>
    </source>
</evidence>
<dbReference type="GO" id="GO:0046872">
    <property type="term" value="F:metal ion binding"/>
    <property type="evidence" value="ECO:0007669"/>
    <property type="project" value="UniProtKB-KW"/>
</dbReference>
<evidence type="ECO:0000256" key="1">
    <source>
        <dbReference type="ARBA" id="ARBA00001947"/>
    </source>
</evidence>
<evidence type="ECO:0000313" key="10">
    <source>
        <dbReference type="EMBL" id="CRK92116.1"/>
    </source>
</evidence>
<dbReference type="EMBL" id="CVRI01000024">
    <property type="protein sequence ID" value="CRK92116.1"/>
    <property type="molecule type" value="Genomic_DNA"/>
</dbReference>
<evidence type="ECO:0000313" key="11">
    <source>
        <dbReference type="Proteomes" id="UP000183832"/>
    </source>
</evidence>
<gene>
    <name evidence="10" type="ORF">CLUMA_CG005697</name>
</gene>
<evidence type="ECO:0000256" key="4">
    <source>
        <dbReference type="ARBA" id="ARBA00022490"/>
    </source>
</evidence>
<sequence length="420" mass="47237">MVFKCQTDSFLKEFETEVVKVEKNEEGKSLVQFEDTVLFPEGGGQPTDHGKIILKRDEGKEIEFDVKNVIRKGPDAIHYIESTDTDVFLKVGDKVKQIVDWERRHDNMQQHSAQHLISGLFEIHYKYPTRAWWLGADVSYIELDAKNITDNEMKHIECMVNVYIASATPVHVLMFDTADATGEEVTRAAKGLPVDLSGPVRVINIEGIESNMCCGTHVSNLAQLQMVKLLNIEKTKGKTIVKFLAGNRVFKKLETSFQREVQLTAMLNNGPDSHIDLVKKLQTNLKSSQKTLQKLSKELATKIAEELNAKTNLENYFSLHNKDGVDVDFSNTFLRVLKSKSLFVFMTIADAIDSKSGSLIIQGNPKDIEALADPICKLLNGKGNGKNNRFNAKVTQLNKVKDCEILIKNHFANKKISDQV</sequence>
<keyword evidence="8" id="KW-0175">Coiled coil</keyword>
<evidence type="ECO:0000256" key="3">
    <source>
        <dbReference type="ARBA" id="ARBA00008429"/>
    </source>
</evidence>
<comment type="similarity">
    <text evidence="3">Belongs to the class-II aminoacyl-tRNA synthetase family. Alax-L subfamily.</text>
</comment>
<protein>
    <submittedName>
        <fullName evidence="10">CLUMA_CG005697, isoform A</fullName>
    </submittedName>
</protein>
<dbReference type="STRING" id="568069.A0A1J1HXQ6"/>
<keyword evidence="4" id="KW-0963">Cytoplasm</keyword>
<dbReference type="GO" id="GO:0005524">
    <property type="term" value="F:ATP binding"/>
    <property type="evidence" value="ECO:0007669"/>
    <property type="project" value="InterPro"/>
</dbReference>
<dbReference type="Pfam" id="PF01411">
    <property type="entry name" value="tRNA-synt_2c"/>
    <property type="match status" value="1"/>
</dbReference>
<dbReference type="Pfam" id="PF07973">
    <property type="entry name" value="tRNA_SAD"/>
    <property type="match status" value="1"/>
</dbReference>
<keyword evidence="5" id="KW-0479">Metal-binding</keyword>
<keyword evidence="6" id="KW-0862">Zinc</keyword>
<dbReference type="SUPFAM" id="SSF55186">
    <property type="entry name" value="ThrRS/AlaRS common domain"/>
    <property type="match status" value="1"/>
</dbReference>
<dbReference type="SMART" id="SM00863">
    <property type="entry name" value="tRNA_SAD"/>
    <property type="match status" value="1"/>
</dbReference>
<dbReference type="InterPro" id="IPR018163">
    <property type="entry name" value="Thr/Ala-tRNA-synth_IIc_edit"/>
</dbReference>
<dbReference type="InterPro" id="IPR009000">
    <property type="entry name" value="Transl_B-barrel_sf"/>
</dbReference>
<dbReference type="Gene3D" id="3.30.980.10">
    <property type="entry name" value="Threonyl-trna Synthetase, Chain A, domain 2"/>
    <property type="match status" value="1"/>
</dbReference>
<dbReference type="GO" id="GO:0003676">
    <property type="term" value="F:nucleic acid binding"/>
    <property type="evidence" value="ECO:0007669"/>
    <property type="project" value="InterPro"/>
</dbReference>
<accession>A0A1J1HXQ6</accession>
<dbReference type="InterPro" id="IPR018164">
    <property type="entry name" value="Ala-tRNA-synth_IIc_N"/>
</dbReference>
<evidence type="ECO:0000256" key="2">
    <source>
        <dbReference type="ARBA" id="ARBA00004496"/>
    </source>
</evidence>
<dbReference type="InterPro" id="IPR018165">
    <property type="entry name" value="Ala-tRNA-synth_IIc_core"/>
</dbReference>
<proteinExistence type="inferred from homology"/>
<dbReference type="Proteomes" id="UP000183832">
    <property type="component" value="Unassembled WGS sequence"/>
</dbReference>
<organism evidence="10 11">
    <name type="scientific">Clunio marinus</name>
    <dbReference type="NCBI Taxonomy" id="568069"/>
    <lineage>
        <taxon>Eukaryota</taxon>
        <taxon>Metazoa</taxon>
        <taxon>Ecdysozoa</taxon>
        <taxon>Arthropoda</taxon>
        <taxon>Hexapoda</taxon>
        <taxon>Insecta</taxon>
        <taxon>Pterygota</taxon>
        <taxon>Neoptera</taxon>
        <taxon>Endopterygota</taxon>
        <taxon>Diptera</taxon>
        <taxon>Nematocera</taxon>
        <taxon>Chironomoidea</taxon>
        <taxon>Chironomidae</taxon>
        <taxon>Clunio</taxon>
    </lineage>
</organism>
<evidence type="ECO:0000256" key="5">
    <source>
        <dbReference type="ARBA" id="ARBA00022723"/>
    </source>
</evidence>
<dbReference type="AlphaFoldDB" id="A0A1J1HXQ6"/>
<dbReference type="FunFam" id="3.30.980.10:FF:000007">
    <property type="entry name" value="alanyl-tRNA editing protein Aarsd1"/>
    <property type="match status" value="1"/>
</dbReference>
<dbReference type="Gene3D" id="2.40.30.130">
    <property type="match status" value="1"/>
</dbReference>
<feature type="coiled-coil region" evidence="8">
    <location>
        <begin position="278"/>
        <end position="305"/>
    </location>
</feature>
<dbReference type="GO" id="GO:0005737">
    <property type="term" value="C:cytoplasm"/>
    <property type="evidence" value="ECO:0007669"/>
    <property type="project" value="UniProtKB-SubCell"/>
</dbReference>
<reference evidence="10 11" key="1">
    <citation type="submission" date="2015-04" db="EMBL/GenBank/DDBJ databases">
        <authorList>
            <person name="Syromyatnikov M.Y."/>
            <person name="Popov V.N."/>
        </authorList>
    </citation>
    <scope>NUCLEOTIDE SEQUENCE [LARGE SCALE GENOMIC DNA]</scope>
</reference>
<name>A0A1J1HXQ6_9DIPT</name>
<dbReference type="GO" id="GO:0004813">
    <property type="term" value="F:alanine-tRNA ligase activity"/>
    <property type="evidence" value="ECO:0007669"/>
    <property type="project" value="InterPro"/>
</dbReference>
<dbReference type="InterPro" id="IPR012947">
    <property type="entry name" value="tRNA_SAD"/>
</dbReference>
<evidence type="ECO:0000256" key="7">
    <source>
        <dbReference type="ARBA" id="ARBA00022917"/>
    </source>
</evidence>
<comment type="cofactor">
    <cofactor evidence="1">
        <name>Zn(2+)</name>
        <dbReference type="ChEBI" id="CHEBI:29105"/>
    </cofactor>
</comment>